<evidence type="ECO:0000259" key="19">
    <source>
        <dbReference type="PROSITE" id="PS50109"/>
    </source>
</evidence>
<evidence type="ECO:0000256" key="7">
    <source>
        <dbReference type="ARBA" id="ARBA00022490"/>
    </source>
</evidence>
<dbReference type="GO" id="GO:0051539">
    <property type="term" value="F:4 iron, 4 sulfur cluster binding"/>
    <property type="evidence" value="ECO:0007669"/>
    <property type="project" value="UniProtKB-KW"/>
</dbReference>
<dbReference type="InterPro" id="IPR004358">
    <property type="entry name" value="Sig_transdc_His_kin-like_C"/>
</dbReference>
<keyword evidence="21" id="KW-1185">Reference proteome</keyword>
<dbReference type="Pfam" id="PF02518">
    <property type="entry name" value="HATPase_c"/>
    <property type="match status" value="1"/>
</dbReference>
<dbReference type="GO" id="GO:0005524">
    <property type="term" value="F:ATP binding"/>
    <property type="evidence" value="ECO:0007669"/>
    <property type="project" value="UniProtKB-KW"/>
</dbReference>
<dbReference type="GO" id="GO:0016020">
    <property type="term" value="C:membrane"/>
    <property type="evidence" value="ECO:0007669"/>
    <property type="project" value="InterPro"/>
</dbReference>
<reference evidence="21" key="1">
    <citation type="submission" date="2015-05" db="EMBL/GenBank/DDBJ databases">
        <authorList>
            <consortium name="Pathogen Informatics"/>
        </authorList>
    </citation>
    <scope>NUCLEOTIDE SEQUENCE [LARGE SCALE GENOMIC DNA]</scope>
    <source>
        <strain evidence="21">T1-815</strain>
    </source>
</reference>
<evidence type="ECO:0000256" key="4">
    <source>
        <dbReference type="ARBA" id="ARBA00012438"/>
    </source>
</evidence>
<evidence type="ECO:0000256" key="12">
    <source>
        <dbReference type="ARBA" id="ARBA00022777"/>
    </source>
</evidence>
<keyword evidence="12 20" id="KW-0418">Kinase</keyword>
<dbReference type="GO" id="GO:0046872">
    <property type="term" value="F:metal ion binding"/>
    <property type="evidence" value="ECO:0007669"/>
    <property type="project" value="UniProtKB-KW"/>
</dbReference>
<keyword evidence="9" id="KW-0808">Transferase</keyword>
<dbReference type="EC" id="2.7.13.3" evidence="4"/>
<dbReference type="InterPro" id="IPR011712">
    <property type="entry name" value="Sig_transdc_His_kin_sub3_dim/P"/>
</dbReference>
<evidence type="ECO:0000313" key="20">
    <source>
        <dbReference type="EMBL" id="CRL41102.1"/>
    </source>
</evidence>
<dbReference type="InterPro" id="IPR050482">
    <property type="entry name" value="Sensor_HK_TwoCompSys"/>
</dbReference>
<keyword evidence="6" id="KW-0004">4Fe-4S</keyword>
<evidence type="ECO:0000256" key="17">
    <source>
        <dbReference type="ARBA" id="ARBA00024827"/>
    </source>
</evidence>
<dbReference type="EMBL" id="CVRQ01000028">
    <property type="protein sequence ID" value="CRL41102.1"/>
    <property type="molecule type" value="Genomic_DNA"/>
</dbReference>
<dbReference type="Gene3D" id="3.30.565.10">
    <property type="entry name" value="Histidine kinase-like ATPase, C-terminal domain"/>
    <property type="match status" value="1"/>
</dbReference>
<keyword evidence="15" id="KW-0902">Two-component regulatory system</keyword>
<evidence type="ECO:0000256" key="16">
    <source>
        <dbReference type="ARBA" id="ARBA00023014"/>
    </source>
</evidence>
<dbReference type="GO" id="GO:0005737">
    <property type="term" value="C:cytoplasm"/>
    <property type="evidence" value="ECO:0007669"/>
    <property type="project" value="UniProtKB-SubCell"/>
</dbReference>
<dbReference type="PRINTS" id="PR00344">
    <property type="entry name" value="BCTRLSENSOR"/>
</dbReference>
<evidence type="ECO:0000256" key="1">
    <source>
        <dbReference type="ARBA" id="ARBA00000085"/>
    </source>
</evidence>
<comment type="subcellular location">
    <subcellularLocation>
        <location evidence="3">Cytoplasm</location>
    </subcellularLocation>
</comment>
<evidence type="ECO:0000256" key="5">
    <source>
        <dbReference type="ARBA" id="ARBA00017322"/>
    </source>
</evidence>
<dbReference type="GO" id="GO:0000155">
    <property type="term" value="F:phosphorelay sensor kinase activity"/>
    <property type="evidence" value="ECO:0007669"/>
    <property type="project" value="InterPro"/>
</dbReference>
<evidence type="ECO:0000256" key="18">
    <source>
        <dbReference type="ARBA" id="ARBA00030800"/>
    </source>
</evidence>
<evidence type="ECO:0000256" key="2">
    <source>
        <dbReference type="ARBA" id="ARBA00001966"/>
    </source>
</evidence>
<dbReference type="Gene3D" id="1.20.5.1930">
    <property type="match status" value="1"/>
</dbReference>
<protein>
    <recommendedName>
        <fullName evidence="5">Oxygen sensor histidine kinase NreB</fullName>
        <ecNumber evidence="4">2.7.13.3</ecNumber>
    </recommendedName>
    <alternativeName>
        <fullName evidence="18">Nitrogen regulation protein B</fullName>
    </alternativeName>
</protein>
<evidence type="ECO:0000256" key="13">
    <source>
        <dbReference type="ARBA" id="ARBA00022840"/>
    </source>
</evidence>
<feature type="domain" description="Histidine kinase" evidence="19">
    <location>
        <begin position="251"/>
        <end position="345"/>
    </location>
</feature>
<dbReference type="InterPro" id="IPR003594">
    <property type="entry name" value="HATPase_dom"/>
</dbReference>
<comment type="catalytic activity">
    <reaction evidence="1">
        <text>ATP + protein L-histidine = ADP + protein N-phospho-L-histidine.</text>
        <dbReference type="EC" id="2.7.13.3"/>
    </reaction>
</comment>
<keyword evidence="14" id="KW-0408">Iron</keyword>
<keyword evidence="10" id="KW-0479">Metal-binding</keyword>
<evidence type="ECO:0000256" key="3">
    <source>
        <dbReference type="ARBA" id="ARBA00004496"/>
    </source>
</evidence>
<comment type="function">
    <text evidence="17">Member of the two-component regulatory system NreB/NreC involved in the control of dissimilatory nitrate/nitrite reduction in response to oxygen. NreB functions as a direct oxygen sensor histidine kinase which is autophosphorylated, in the absence of oxygen, probably at the conserved histidine residue, and transfers its phosphate group probably to a conserved aspartate residue of NreC. NreB/NreC activates the expression of the nitrate (narGHJI) and nitrite (nir) reductase operons, as well as the putative nitrate transporter gene narT.</text>
</comment>
<keyword evidence="7" id="KW-0963">Cytoplasm</keyword>
<evidence type="ECO:0000256" key="10">
    <source>
        <dbReference type="ARBA" id="ARBA00022723"/>
    </source>
</evidence>
<dbReference type="Pfam" id="PF07730">
    <property type="entry name" value="HisKA_3"/>
    <property type="match status" value="1"/>
</dbReference>
<dbReference type="Proteomes" id="UP000049472">
    <property type="component" value="Unassembled WGS sequence"/>
</dbReference>
<evidence type="ECO:0000256" key="14">
    <source>
        <dbReference type="ARBA" id="ARBA00023004"/>
    </source>
</evidence>
<keyword evidence="13" id="KW-0067">ATP-binding</keyword>
<evidence type="ECO:0000256" key="9">
    <source>
        <dbReference type="ARBA" id="ARBA00022679"/>
    </source>
</evidence>
<name>A0A0M6WTQ1_9FIRM</name>
<evidence type="ECO:0000256" key="15">
    <source>
        <dbReference type="ARBA" id="ARBA00023012"/>
    </source>
</evidence>
<dbReference type="GO" id="GO:0046983">
    <property type="term" value="F:protein dimerization activity"/>
    <property type="evidence" value="ECO:0007669"/>
    <property type="project" value="InterPro"/>
</dbReference>
<sequence>MVKQYLEKTRDEFYDSKYALIEKLTAAENHFKENIKIIQMLEGKSDESFEAFTPREINSYNKRKAKEIKEEQKLIEPQIKSLHKQISDIDCKIDEINSVIRVYNSDETTNEVEISEAISDVINEEDSDAFKRVILQTVESERQRIARDLHDSTVQSLTSLTHKTELCLKLMDVDPIRCRLELTSQGKILKDIINELRNMIYNLRPMSFDDIGFNITVERALDKLRNSNNIRCNFKTSGDEYMVDSLVSLTLLRVIQEACSNSIKHGHAKEINVSLKYEPKSLTLTIKDDGDGFDTSAIPEFTRDDNSGFGLSMMKERIYLLSGKISISSRPGEGCIVKVIIPVNKED</sequence>
<dbReference type="PANTHER" id="PTHR24421:SF10">
    <property type="entry name" value="NITRATE_NITRITE SENSOR PROTEIN NARQ"/>
    <property type="match status" value="1"/>
</dbReference>
<dbReference type="PROSITE" id="PS50109">
    <property type="entry name" value="HIS_KIN"/>
    <property type="match status" value="1"/>
</dbReference>
<dbReference type="SUPFAM" id="SSF55874">
    <property type="entry name" value="ATPase domain of HSP90 chaperone/DNA topoisomerase II/histidine kinase"/>
    <property type="match status" value="1"/>
</dbReference>
<dbReference type="PANTHER" id="PTHR24421">
    <property type="entry name" value="NITRATE/NITRITE SENSOR PROTEIN NARX-RELATED"/>
    <property type="match status" value="1"/>
</dbReference>
<dbReference type="AlphaFoldDB" id="A0A0M6WTQ1"/>
<comment type="cofactor">
    <cofactor evidence="2">
        <name>[4Fe-4S] cluster</name>
        <dbReference type="ChEBI" id="CHEBI:49883"/>
    </cofactor>
</comment>
<dbReference type="RefSeq" id="WP_055062501.1">
    <property type="nucleotide sequence ID" value="NZ_CVRQ01000028.1"/>
</dbReference>
<dbReference type="InterPro" id="IPR036890">
    <property type="entry name" value="HATPase_C_sf"/>
</dbReference>
<dbReference type="InterPro" id="IPR005467">
    <property type="entry name" value="His_kinase_dom"/>
</dbReference>
<accession>A0A0M6WTQ1</accession>
<dbReference type="SMART" id="SM00387">
    <property type="entry name" value="HATPase_c"/>
    <property type="match status" value="1"/>
</dbReference>
<keyword evidence="11" id="KW-0547">Nucleotide-binding</keyword>
<evidence type="ECO:0000256" key="11">
    <source>
        <dbReference type="ARBA" id="ARBA00022741"/>
    </source>
</evidence>
<dbReference type="CDD" id="cd16917">
    <property type="entry name" value="HATPase_UhpB-NarQ-NarX-like"/>
    <property type="match status" value="1"/>
</dbReference>
<evidence type="ECO:0000256" key="8">
    <source>
        <dbReference type="ARBA" id="ARBA00022553"/>
    </source>
</evidence>
<organism evidence="20 21">
    <name type="scientific">Agathobacter rectalis</name>
    <dbReference type="NCBI Taxonomy" id="39491"/>
    <lineage>
        <taxon>Bacteria</taxon>
        <taxon>Bacillati</taxon>
        <taxon>Bacillota</taxon>
        <taxon>Clostridia</taxon>
        <taxon>Lachnospirales</taxon>
        <taxon>Lachnospiraceae</taxon>
        <taxon>Agathobacter</taxon>
    </lineage>
</organism>
<gene>
    <name evidence="20" type="ORF">T1815_25761</name>
</gene>
<keyword evidence="16" id="KW-0411">Iron-sulfur</keyword>
<keyword evidence="8" id="KW-0597">Phosphoprotein</keyword>
<evidence type="ECO:0000313" key="21">
    <source>
        <dbReference type="Proteomes" id="UP000049472"/>
    </source>
</evidence>
<proteinExistence type="predicted"/>
<evidence type="ECO:0000256" key="6">
    <source>
        <dbReference type="ARBA" id="ARBA00022485"/>
    </source>
</evidence>